<dbReference type="KEGG" id="mbry:B1812_15490"/>
<protein>
    <submittedName>
        <fullName evidence="1">Uncharacterized protein</fullName>
    </submittedName>
</protein>
<organism evidence="1 2">
    <name type="scientific">Methylocystis bryophila</name>
    <dbReference type="NCBI Taxonomy" id="655015"/>
    <lineage>
        <taxon>Bacteria</taxon>
        <taxon>Pseudomonadati</taxon>
        <taxon>Pseudomonadota</taxon>
        <taxon>Alphaproteobacteria</taxon>
        <taxon>Hyphomicrobiales</taxon>
        <taxon>Methylocystaceae</taxon>
        <taxon>Methylocystis</taxon>
    </lineage>
</organism>
<accession>A0A1W6MXK8</accession>
<reference evidence="1 2" key="1">
    <citation type="submission" date="2017-02" db="EMBL/GenBank/DDBJ databases">
        <authorList>
            <person name="Peterson S.W."/>
        </authorList>
    </citation>
    <scope>NUCLEOTIDE SEQUENCE [LARGE SCALE GENOMIC DNA]</scope>
    <source>
        <strain evidence="1 2">S285</strain>
    </source>
</reference>
<sequence length="69" mass="7099">MSGGGKHFGDGAFAGVAGAENAIYSTFLKGKHLAQAVNGWDDIAPALANMRGRSSNFSINFFLPAPISA</sequence>
<name>A0A1W6MXK8_9HYPH</name>
<dbReference type="STRING" id="655015.B1812_15490"/>
<dbReference type="AlphaFoldDB" id="A0A1W6MXK8"/>
<dbReference type="Proteomes" id="UP000193978">
    <property type="component" value="Chromosome"/>
</dbReference>
<evidence type="ECO:0000313" key="1">
    <source>
        <dbReference type="EMBL" id="ARN82256.1"/>
    </source>
</evidence>
<proteinExistence type="predicted"/>
<gene>
    <name evidence="1" type="ORF">B1812_15490</name>
</gene>
<evidence type="ECO:0000313" key="2">
    <source>
        <dbReference type="Proteomes" id="UP000193978"/>
    </source>
</evidence>
<keyword evidence="2" id="KW-1185">Reference proteome</keyword>
<dbReference type="EMBL" id="CP019948">
    <property type="protein sequence ID" value="ARN82256.1"/>
    <property type="molecule type" value="Genomic_DNA"/>
</dbReference>